<accession>A0A842ABJ8</accession>
<gene>
    <name evidence="1" type="ORF">HB904_09410</name>
</gene>
<evidence type="ECO:0000313" key="1">
    <source>
        <dbReference type="EMBL" id="MBC1616406.1"/>
    </source>
</evidence>
<name>A0A842ABJ8_9LIST</name>
<reference evidence="1 2" key="1">
    <citation type="submission" date="2020-03" db="EMBL/GenBank/DDBJ databases">
        <title>Soil Listeria distribution.</title>
        <authorList>
            <person name="Liao J."/>
            <person name="Wiedmann M."/>
        </authorList>
    </citation>
    <scope>NUCLEOTIDE SEQUENCE [LARGE SCALE GENOMIC DNA]</scope>
    <source>
        <strain evidence="1 2">FSL L7-1299</strain>
    </source>
</reference>
<sequence length="72" mass="8186">MTIEGKYNFVEESVWKAPGWAPVSYFFERVSDGKRVAVPPVWDLFDADVAFDAKLIARKDVDALFKEDSEVS</sequence>
<organism evidence="1 2">
    <name type="scientific">Listeria booriae</name>
    <dbReference type="NCBI Taxonomy" id="1552123"/>
    <lineage>
        <taxon>Bacteria</taxon>
        <taxon>Bacillati</taxon>
        <taxon>Bacillota</taxon>
        <taxon>Bacilli</taxon>
        <taxon>Bacillales</taxon>
        <taxon>Listeriaceae</taxon>
        <taxon>Listeria</taxon>
    </lineage>
</organism>
<dbReference type="Proteomes" id="UP000574104">
    <property type="component" value="Unassembled WGS sequence"/>
</dbReference>
<protein>
    <submittedName>
        <fullName evidence="1">Uncharacterized protein</fullName>
    </submittedName>
</protein>
<dbReference type="AlphaFoldDB" id="A0A842ABJ8"/>
<comment type="caution">
    <text evidence="1">The sequence shown here is derived from an EMBL/GenBank/DDBJ whole genome shotgun (WGS) entry which is preliminary data.</text>
</comment>
<evidence type="ECO:0000313" key="2">
    <source>
        <dbReference type="Proteomes" id="UP000574104"/>
    </source>
</evidence>
<proteinExistence type="predicted"/>
<dbReference type="EMBL" id="JAARSH010000005">
    <property type="protein sequence ID" value="MBC1616406.1"/>
    <property type="molecule type" value="Genomic_DNA"/>
</dbReference>
<dbReference type="RefSeq" id="WP_185434386.1">
    <property type="nucleotide sequence ID" value="NZ_JAARSH010000005.1"/>
</dbReference>